<proteinExistence type="predicted"/>
<dbReference type="Gene3D" id="3.30.70.20">
    <property type="match status" value="1"/>
</dbReference>
<dbReference type="Pfam" id="PF01314">
    <property type="entry name" value="AFOR_C"/>
    <property type="match status" value="1"/>
</dbReference>
<keyword evidence="1" id="KW-0004">4Fe-4S</keyword>
<dbReference type="InterPro" id="IPR013984">
    <property type="entry name" value="Ald_Fedxn_OxRdtase_dom2"/>
</dbReference>
<evidence type="ECO:0000259" key="6">
    <source>
        <dbReference type="PROSITE" id="PS51379"/>
    </source>
</evidence>
<dbReference type="GO" id="GO:0046872">
    <property type="term" value="F:metal ion binding"/>
    <property type="evidence" value="ECO:0007669"/>
    <property type="project" value="UniProtKB-KW"/>
</dbReference>
<comment type="caution">
    <text evidence="7">The sequence shown here is derived from an EMBL/GenBank/DDBJ whole genome shotgun (WGS) entry which is preliminary data.</text>
</comment>
<dbReference type="FunFam" id="3.30.70.20:FF:000035">
    <property type="entry name" value="Iron hydrogenase 1"/>
    <property type="match status" value="1"/>
</dbReference>
<accession>X0WCV8</accession>
<sequence>ACNYPIREEVTVEAFSEKVKKHRKTLAEMYLGRWRNVEEIQRVAKMCGVTDGSKFRSELTDENPNACILCGHCVKACEEFIQERIIDFAGRGIKRHLTMPFGEVDPHCVGCTSCAYVCPTGAIEIIDDLNRPVHPKMIRDHGMKVNAEMATLDKLQCRMREVGTANIVDVMDAYDLLPVHNYKFGKHPDSPKIYSTEMKAHYFTQGANDACWHGCSMSCAKVIDGFTLKTGPYKGQKVCVDGPEYETTAGGSNMGCFDLDFIA</sequence>
<gene>
    <name evidence="7" type="ORF">S01H1_46762</name>
</gene>
<keyword evidence="4" id="KW-0408">Iron</keyword>
<dbReference type="PROSITE" id="PS51379">
    <property type="entry name" value="4FE4S_FER_2"/>
    <property type="match status" value="2"/>
</dbReference>
<dbReference type="Gene3D" id="1.10.569.10">
    <property type="entry name" value="Aldehyde Ferredoxin Oxidoreductase Protein, subunit A, domain 2"/>
    <property type="match status" value="1"/>
</dbReference>
<dbReference type="SUPFAM" id="SSF48310">
    <property type="entry name" value="Aldehyde ferredoxin oxidoreductase, C-terminal domains"/>
    <property type="match status" value="1"/>
</dbReference>
<dbReference type="GO" id="GO:0051539">
    <property type="term" value="F:4 iron, 4 sulfur cluster binding"/>
    <property type="evidence" value="ECO:0007669"/>
    <property type="project" value="UniProtKB-KW"/>
</dbReference>
<keyword evidence="5" id="KW-0411">Iron-sulfur</keyword>
<evidence type="ECO:0000256" key="2">
    <source>
        <dbReference type="ARBA" id="ARBA00022723"/>
    </source>
</evidence>
<evidence type="ECO:0000256" key="5">
    <source>
        <dbReference type="ARBA" id="ARBA00023014"/>
    </source>
</evidence>
<reference evidence="7" key="1">
    <citation type="journal article" date="2014" name="Front. Microbiol.">
        <title>High frequency of phylogenetically diverse reductive dehalogenase-homologous genes in deep subseafloor sedimentary metagenomes.</title>
        <authorList>
            <person name="Kawai M."/>
            <person name="Futagami T."/>
            <person name="Toyoda A."/>
            <person name="Takaki Y."/>
            <person name="Nishi S."/>
            <person name="Hori S."/>
            <person name="Arai W."/>
            <person name="Tsubouchi T."/>
            <person name="Morono Y."/>
            <person name="Uchiyama I."/>
            <person name="Ito T."/>
            <person name="Fujiyama A."/>
            <person name="Inagaki F."/>
            <person name="Takami H."/>
        </authorList>
    </citation>
    <scope>NUCLEOTIDE SEQUENCE</scope>
    <source>
        <strain evidence="7">Expedition CK06-06</strain>
    </source>
</reference>
<dbReference type="PROSITE" id="PS00198">
    <property type="entry name" value="4FE4S_FER_1"/>
    <property type="match status" value="1"/>
</dbReference>
<keyword evidence="2" id="KW-0479">Metal-binding</keyword>
<dbReference type="Pfam" id="PF12838">
    <property type="entry name" value="Fer4_7"/>
    <property type="match status" value="1"/>
</dbReference>
<evidence type="ECO:0000313" key="7">
    <source>
        <dbReference type="EMBL" id="GAG10496.1"/>
    </source>
</evidence>
<protein>
    <recommendedName>
        <fullName evidence="6">4Fe-4S ferredoxin-type domain-containing protein</fullName>
    </recommendedName>
</protein>
<dbReference type="GO" id="GO:0009055">
    <property type="term" value="F:electron transfer activity"/>
    <property type="evidence" value="ECO:0007669"/>
    <property type="project" value="InterPro"/>
</dbReference>
<name>X0WCV8_9ZZZZ</name>
<feature type="non-terminal residue" evidence="7">
    <location>
        <position position="1"/>
    </location>
</feature>
<dbReference type="InterPro" id="IPR017896">
    <property type="entry name" value="4Fe4S_Fe-S-bd"/>
</dbReference>
<feature type="non-terminal residue" evidence="7">
    <location>
        <position position="263"/>
    </location>
</feature>
<evidence type="ECO:0000256" key="3">
    <source>
        <dbReference type="ARBA" id="ARBA00022737"/>
    </source>
</evidence>
<organism evidence="7">
    <name type="scientific">marine sediment metagenome</name>
    <dbReference type="NCBI Taxonomy" id="412755"/>
    <lineage>
        <taxon>unclassified sequences</taxon>
        <taxon>metagenomes</taxon>
        <taxon>ecological metagenomes</taxon>
    </lineage>
</organism>
<evidence type="ECO:0000256" key="4">
    <source>
        <dbReference type="ARBA" id="ARBA00023004"/>
    </source>
</evidence>
<dbReference type="InterPro" id="IPR001203">
    <property type="entry name" value="OxRdtase_Ald_Fedxn_C"/>
</dbReference>
<dbReference type="InterPro" id="IPR017900">
    <property type="entry name" value="4Fe4S_Fe_S_CS"/>
</dbReference>
<dbReference type="EMBL" id="BARS01029953">
    <property type="protein sequence ID" value="GAG10496.1"/>
    <property type="molecule type" value="Genomic_DNA"/>
</dbReference>
<dbReference type="GO" id="GO:0016625">
    <property type="term" value="F:oxidoreductase activity, acting on the aldehyde or oxo group of donors, iron-sulfur protein as acceptor"/>
    <property type="evidence" value="ECO:0007669"/>
    <property type="project" value="InterPro"/>
</dbReference>
<evidence type="ECO:0000256" key="1">
    <source>
        <dbReference type="ARBA" id="ARBA00022485"/>
    </source>
</evidence>
<feature type="domain" description="4Fe-4S ferredoxin-type" evidence="6">
    <location>
        <begin position="58"/>
        <end position="87"/>
    </location>
</feature>
<feature type="domain" description="4Fe-4S ferredoxin-type" evidence="6">
    <location>
        <begin position="100"/>
        <end position="128"/>
    </location>
</feature>
<keyword evidence="3" id="KW-0677">Repeat</keyword>
<dbReference type="SUPFAM" id="SSF54862">
    <property type="entry name" value="4Fe-4S ferredoxins"/>
    <property type="match status" value="1"/>
</dbReference>
<dbReference type="AlphaFoldDB" id="X0WCV8"/>
<dbReference type="InterPro" id="IPR036021">
    <property type="entry name" value="Tungsten_al_ferr_oxy-like_C"/>
</dbReference>